<feature type="compositionally biased region" description="Low complexity" evidence="1">
    <location>
        <begin position="34"/>
        <end position="61"/>
    </location>
</feature>
<proteinExistence type="predicted"/>
<sequence>MSRRRPPPLDELTTPSSKSNALLPVRMSSPNMIPASDSHAPSLSSSASANTSSPYPATPSSDNIDNTSRENVETTNPIQEKRRSKKTSEVEDEVREVDITLPEC</sequence>
<reference evidence="3" key="1">
    <citation type="journal article" date="2017" name="Nat. Commun.">
        <title>The asparagus genome sheds light on the origin and evolution of a young Y chromosome.</title>
        <authorList>
            <person name="Harkess A."/>
            <person name="Zhou J."/>
            <person name="Xu C."/>
            <person name="Bowers J.E."/>
            <person name="Van der Hulst R."/>
            <person name="Ayyampalayam S."/>
            <person name="Mercati F."/>
            <person name="Riccardi P."/>
            <person name="McKain M.R."/>
            <person name="Kakrana A."/>
            <person name="Tang H."/>
            <person name="Ray J."/>
            <person name="Groenendijk J."/>
            <person name="Arikit S."/>
            <person name="Mathioni S.M."/>
            <person name="Nakano M."/>
            <person name="Shan H."/>
            <person name="Telgmann-Rauber A."/>
            <person name="Kanno A."/>
            <person name="Yue Z."/>
            <person name="Chen H."/>
            <person name="Li W."/>
            <person name="Chen Y."/>
            <person name="Xu X."/>
            <person name="Zhang Y."/>
            <person name="Luo S."/>
            <person name="Chen H."/>
            <person name="Gao J."/>
            <person name="Mao Z."/>
            <person name="Pires J.C."/>
            <person name="Luo M."/>
            <person name="Kudrna D."/>
            <person name="Wing R.A."/>
            <person name="Meyers B.C."/>
            <person name="Yi K."/>
            <person name="Kong H."/>
            <person name="Lavrijsen P."/>
            <person name="Sunseri F."/>
            <person name="Falavigna A."/>
            <person name="Ye Y."/>
            <person name="Leebens-Mack J.H."/>
            <person name="Chen G."/>
        </authorList>
    </citation>
    <scope>NUCLEOTIDE SEQUENCE [LARGE SCALE GENOMIC DNA]</scope>
    <source>
        <strain evidence="3">cv. DH0086</strain>
    </source>
</reference>
<gene>
    <name evidence="2" type="ORF">A4U43_C01F22040</name>
</gene>
<evidence type="ECO:0000256" key="1">
    <source>
        <dbReference type="SAM" id="MobiDB-lite"/>
    </source>
</evidence>
<dbReference type="Gramene" id="ONK80812">
    <property type="protein sequence ID" value="ONK80812"/>
    <property type="gene ID" value="A4U43_C01F22040"/>
</dbReference>
<dbReference type="Proteomes" id="UP000243459">
    <property type="component" value="Chromosome 1"/>
</dbReference>
<feature type="region of interest" description="Disordered" evidence="1">
    <location>
        <begin position="1"/>
        <end position="104"/>
    </location>
</feature>
<dbReference type="AlphaFoldDB" id="A0A5P1FRU1"/>
<keyword evidence="3" id="KW-1185">Reference proteome</keyword>
<organism evidence="2 3">
    <name type="scientific">Asparagus officinalis</name>
    <name type="common">Garden asparagus</name>
    <dbReference type="NCBI Taxonomy" id="4686"/>
    <lineage>
        <taxon>Eukaryota</taxon>
        <taxon>Viridiplantae</taxon>
        <taxon>Streptophyta</taxon>
        <taxon>Embryophyta</taxon>
        <taxon>Tracheophyta</taxon>
        <taxon>Spermatophyta</taxon>
        <taxon>Magnoliopsida</taxon>
        <taxon>Liliopsida</taxon>
        <taxon>Asparagales</taxon>
        <taxon>Asparagaceae</taxon>
        <taxon>Asparagoideae</taxon>
        <taxon>Asparagus</taxon>
    </lineage>
</organism>
<evidence type="ECO:0000313" key="2">
    <source>
        <dbReference type="EMBL" id="ONK80812.1"/>
    </source>
</evidence>
<name>A0A5P1FRU1_ASPOF</name>
<dbReference type="EMBL" id="CM007381">
    <property type="protein sequence ID" value="ONK80812.1"/>
    <property type="molecule type" value="Genomic_DNA"/>
</dbReference>
<accession>A0A5P1FRU1</accession>
<protein>
    <submittedName>
        <fullName evidence="2">Uncharacterized protein</fullName>
    </submittedName>
</protein>
<evidence type="ECO:0000313" key="3">
    <source>
        <dbReference type="Proteomes" id="UP000243459"/>
    </source>
</evidence>